<dbReference type="InterPro" id="IPR026591">
    <property type="entry name" value="Sirtuin_cat_small_dom_sf"/>
</dbReference>
<evidence type="ECO:0000313" key="9">
    <source>
        <dbReference type="Proteomes" id="UP001162131"/>
    </source>
</evidence>
<keyword evidence="3 6" id="KW-0479">Metal-binding</keyword>
<organism evidence="8 9">
    <name type="scientific">Blepharisma stoltei</name>
    <dbReference type="NCBI Taxonomy" id="1481888"/>
    <lineage>
        <taxon>Eukaryota</taxon>
        <taxon>Sar</taxon>
        <taxon>Alveolata</taxon>
        <taxon>Ciliophora</taxon>
        <taxon>Postciliodesmatophora</taxon>
        <taxon>Heterotrichea</taxon>
        <taxon>Heterotrichida</taxon>
        <taxon>Blepharismidae</taxon>
        <taxon>Blepharisma</taxon>
    </lineage>
</organism>
<dbReference type="InterPro" id="IPR003000">
    <property type="entry name" value="Sirtuin"/>
</dbReference>
<gene>
    <name evidence="8" type="ORF">BSTOLATCC_MIC37777</name>
</gene>
<keyword evidence="4 6" id="KW-0862">Zinc</keyword>
<dbReference type="EMBL" id="CAJZBQ010000037">
    <property type="protein sequence ID" value="CAG9325031.1"/>
    <property type="molecule type" value="Genomic_DNA"/>
</dbReference>
<dbReference type="SUPFAM" id="SSF52467">
    <property type="entry name" value="DHS-like NAD/FAD-binding domain"/>
    <property type="match status" value="1"/>
</dbReference>
<dbReference type="GO" id="GO:0017136">
    <property type="term" value="F:histone deacetylase activity, NAD-dependent"/>
    <property type="evidence" value="ECO:0007669"/>
    <property type="project" value="TreeGrafter"/>
</dbReference>
<sequence length="322" mass="36550">MFFRIRPFFMPNLLLTARPFSQRNPFDPEAIAPSIPEDQPNDPIYFEKGDTREIGKKLSAKIYKKIAVMTGSGISVKAGIHDFRTPTTGLYAQIEDPDLPFPEAIFDLNYFKLDPEPFYRISPNLITTNKIPTLTHYFLKLLEDQGILLMCYTQNIDSLEKKAGLSSKKLVQAHGNVDHSHCTSCKKDYPISELRQHMLSKQPAFCECGGTIKPDIVFFGEKLPQEFHSKSELILYADLLLIIGTSLTAYPFASLAQMVSPNTPRIVINKGGYNAFAQNGFKFDSEMKRDIFFDGDCDEIISDIVKDTQWDDSLKKLVERKN</sequence>
<evidence type="ECO:0000256" key="4">
    <source>
        <dbReference type="ARBA" id="ARBA00022833"/>
    </source>
</evidence>
<dbReference type="AlphaFoldDB" id="A0AAU9JGE0"/>
<dbReference type="Pfam" id="PF02146">
    <property type="entry name" value="SIR2"/>
    <property type="match status" value="1"/>
</dbReference>
<comment type="cofactor">
    <cofactor evidence="1">
        <name>Zn(2+)</name>
        <dbReference type="ChEBI" id="CHEBI:29105"/>
    </cofactor>
</comment>
<evidence type="ECO:0000256" key="2">
    <source>
        <dbReference type="ARBA" id="ARBA00022679"/>
    </source>
</evidence>
<proteinExistence type="predicted"/>
<evidence type="ECO:0000256" key="3">
    <source>
        <dbReference type="ARBA" id="ARBA00022723"/>
    </source>
</evidence>
<feature type="active site" description="Proton acceptor" evidence="6">
    <location>
        <position position="174"/>
    </location>
</feature>
<dbReference type="GO" id="GO:0046872">
    <property type="term" value="F:metal ion binding"/>
    <property type="evidence" value="ECO:0007669"/>
    <property type="project" value="UniProtKB-KW"/>
</dbReference>
<accession>A0AAU9JGE0</accession>
<feature type="binding site" evidence="6">
    <location>
        <position position="208"/>
    </location>
    <ligand>
        <name>Zn(2+)</name>
        <dbReference type="ChEBI" id="CHEBI:29105"/>
    </ligand>
</feature>
<evidence type="ECO:0000259" key="7">
    <source>
        <dbReference type="PROSITE" id="PS50305"/>
    </source>
</evidence>
<feature type="binding site" evidence="6">
    <location>
        <position position="185"/>
    </location>
    <ligand>
        <name>Zn(2+)</name>
        <dbReference type="ChEBI" id="CHEBI:29105"/>
    </ligand>
</feature>
<evidence type="ECO:0000256" key="6">
    <source>
        <dbReference type="PROSITE-ProRule" id="PRU00236"/>
    </source>
</evidence>
<dbReference type="InterPro" id="IPR026590">
    <property type="entry name" value="Ssirtuin_cat_dom"/>
</dbReference>
<dbReference type="Gene3D" id="3.40.50.1220">
    <property type="entry name" value="TPP-binding domain"/>
    <property type="match status" value="1"/>
</dbReference>
<dbReference type="PANTHER" id="PTHR11085:SF6">
    <property type="entry name" value="NAD-DEPENDENT PROTEIN DEACETYLASE SIRTUIN-2"/>
    <property type="match status" value="1"/>
</dbReference>
<evidence type="ECO:0000256" key="1">
    <source>
        <dbReference type="ARBA" id="ARBA00001947"/>
    </source>
</evidence>
<dbReference type="Proteomes" id="UP001162131">
    <property type="component" value="Unassembled WGS sequence"/>
</dbReference>
<dbReference type="GO" id="GO:0070403">
    <property type="term" value="F:NAD+ binding"/>
    <property type="evidence" value="ECO:0007669"/>
    <property type="project" value="InterPro"/>
</dbReference>
<feature type="domain" description="Deacetylase sirtuin-type" evidence="7">
    <location>
        <begin position="36"/>
        <end position="311"/>
    </location>
</feature>
<feature type="binding site" evidence="6">
    <location>
        <position position="206"/>
    </location>
    <ligand>
        <name>Zn(2+)</name>
        <dbReference type="ChEBI" id="CHEBI:29105"/>
    </ligand>
</feature>
<name>A0AAU9JGE0_9CILI</name>
<feature type="binding site" evidence="6">
    <location>
        <position position="182"/>
    </location>
    <ligand>
        <name>Zn(2+)</name>
        <dbReference type="ChEBI" id="CHEBI:29105"/>
    </ligand>
</feature>
<dbReference type="PROSITE" id="PS50305">
    <property type="entry name" value="SIRTUIN"/>
    <property type="match status" value="1"/>
</dbReference>
<protein>
    <recommendedName>
        <fullName evidence="7">Deacetylase sirtuin-type domain-containing protein</fullName>
    </recommendedName>
</protein>
<comment type="caution">
    <text evidence="8">The sequence shown here is derived from an EMBL/GenBank/DDBJ whole genome shotgun (WGS) entry which is preliminary data.</text>
</comment>
<dbReference type="InterPro" id="IPR029035">
    <property type="entry name" value="DHS-like_NAD/FAD-binding_dom"/>
</dbReference>
<dbReference type="InterPro" id="IPR050134">
    <property type="entry name" value="NAD-dep_sirtuin_deacylases"/>
</dbReference>
<dbReference type="Gene3D" id="3.30.1600.10">
    <property type="entry name" value="SIR2/SIRT2 'Small Domain"/>
    <property type="match status" value="1"/>
</dbReference>
<evidence type="ECO:0000256" key="5">
    <source>
        <dbReference type="ARBA" id="ARBA00023027"/>
    </source>
</evidence>
<keyword evidence="5" id="KW-0520">NAD</keyword>
<keyword evidence="2" id="KW-0808">Transferase</keyword>
<reference evidence="8" key="1">
    <citation type="submission" date="2021-09" db="EMBL/GenBank/DDBJ databases">
        <authorList>
            <consortium name="AG Swart"/>
            <person name="Singh M."/>
            <person name="Singh A."/>
            <person name="Seah K."/>
            <person name="Emmerich C."/>
        </authorList>
    </citation>
    <scope>NUCLEOTIDE SEQUENCE</scope>
    <source>
        <strain evidence="8">ATCC30299</strain>
    </source>
</reference>
<evidence type="ECO:0000313" key="8">
    <source>
        <dbReference type="EMBL" id="CAG9325031.1"/>
    </source>
</evidence>
<dbReference type="PANTHER" id="PTHR11085">
    <property type="entry name" value="NAD-DEPENDENT PROTEIN DEACYLASE SIRTUIN-5, MITOCHONDRIAL-RELATED"/>
    <property type="match status" value="1"/>
</dbReference>
<dbReference type="GO" id="GO:0005634">
    <property type="term" value="C:nucleus"/>
    <property type="evidence" value="ECO:0007669"/>
    <property type="project" value="TreeGrafter"/>
</dbReference>
<keyword evidence="9" id="KW-1185">Reference proteome</keyword>